<evidence type="ECO:0000313" key="2">
    <source>
        <dbReference type="EMBL" id="QJH99461.1"/>
    </source>
</evidence>
<protein>
    <recommendedName>
        <fullName evidence="3">Lipoprotein</fullName>
    </recommendedName>
</protein>
<gene>
    <name evidence="1" type="ORF">MM415B02518_0001</name>
    <name evidence="2" type="ORF">TM448B01595_0004</name>
</gene>
<organism evidence="1">
    <name type="scientific">viral metagenome</name>
    <dbReference type="NCBI Taxonomy" id="1070528"/>
    <lineage>
        <taxon>unclassified sequences</taxon>
        <taxon>metagenomes</taxon>
        <taxon>organismal metagenomes</taxon>
    </lineage>
</organism>
<accession>A0A6M3L975</accession>
<name>A0A6M3L975_9ZZZZ</name>
<dbReference type="EMBL" id="MT144790">
    <property type="protein sequence ID" value="QJH99461.1"/>
    <property type="molecule type" value="Genomic_DNA"/>
</dbReference>
<evidence type="ECO:0008006" key="3">
    <source>
        <dbReference type="Google" id="ProtNLM"/>
    </source>
</evidence>
<proteinExistence type="predicted"/>
<dbReference type="PROSITE" id="PS51257">
    <property type="entry name" value="PROKAR_LIPOPROTEIN"/>
    <property type="match status" value="1"/>
</dbReference>
<dbReference type="AlphaFoldDB" id="A0A6M3L975"/>
<dbReference type="EMBL" id="MT142860">
    <property type="protein sequence ID" value="QJA89658.1"/>
    <property type="molecule type" value="Genomic_DNA"/>
</dbReference>
<evidence type="ECO:0000313" key="1">
    <source>
        <dbReference type="EMBL" id="QJA89658.1"/>
    </source>
</evidence>
<reference evidence="1" key="1">
    <citation type="submission" date="2020-03" db="EMBL/GenBank/DDBJ databases">
        <title>The deep terrestrial virosphere.</title>
        <authorList>
            <person name="Holmfeldt K."/>
            <person name="Nilsson E."/>
            <person name="Simone D."/>
            <person name="Lopez-Fernandez M."/>
            <person name="Wu X."/>
            <person name="de Brujin I."/>
            <person name="Lundin D."/>
            <person name="Andersson A."/>
            <person name="Bertilsson S."/>
            <person name="Dopson M."/>
        </authorList>
    </citation>
    <scope>NUCLEOTIDE SEQUENCE</scope>
    <source>
        <strain evidence="1">MM415B02518</strain>
        <strain evidence="2">TM448B01595</strain>
    </source>
</reference>
<sequence length="68" mass="7738">MKRILLLIVLLLLVGCDMSPDIDRKLQREIFFECLKNAPKQPDNSKYNDSAEIISACGEQARNMALKD</sequence>